<dbReference type="InterPro" id="IPR036188">
    <property type="entry name" value="FAD/NAD-bd_sf"/>
</dbReference>
<dbReference type="Gene3D" id="3.50.50.60">
    <property type="entry name" value="FAD/NAD(P)-binding domain"/>
    <property type="match status" value="2"/>
</dbReference>
<evidence type="ECO:0000256" key="7">
    <source>
        <dbReference type="ARBA" id="ARBA00023002"/>
    </source>
</evidence>
<dbReference type="Gene3D" id="3.30.390.120">
    <property type="match status" value="1"/>
</dbReference>
<name>A0ABQ2PPZ5_9NEIS</name>
<organism evidence="11 12">
    <name type="scientific">Silvimonas amylolytica</name>
    <dbReference type="NCBI Taxonomy" id="449663"/>
    <lineage>
        <taxon>Bacteria</taxon>
        <taxon>Pseudomonadati</taxon>
        <taxon>Pseudomonadota</taxon>
        <taxon>Betaproteobacteria</taxon>
        <taxon>Neisseriales</taxon>
        <taxon>Chitinibacteraceae</taxon>
        <taxon>Silvimonas</taxon>
    </lineage>
</organism>
<accession>A0ABQ2PPZ5</accession>
<comment type="caution">
    <text evidence="11">The sequence shown here is derived from an EMBL/GenBank/DDBJ whole genome shotgun (WGS) entry which is preliminary data.</text>
</comment>
<comment type="cofactor">
    <cofactor evidence="1">
        <name>FAD</name>
        <dbReference type="ChEBI" id="CHEBI:57692"/>
    </cofactor>
</comment>
<dbReference type="InterPro" id="IPR041364">
    <property type="entry name" value="Rbx-bd"/>
</dbReference>
<sequence length="384" mass="40232">MALPVVIVGAGLAGYNLAREFRKLDTETELVIIAGDGADFYSKPMLSNALASNKTAATLVMKSAEKMEAELNATIFARTEVVGIDREKQMLMLSDGQVQTYRDLVLAVGAEPIRLRLGGEAADEVLSVNHIDDFAHFAGKLDGVKRVVILGGGLIGCEFANDLLARGIEPVVVESATTPLPRLLPPQAGEWFATKLQAAGVRFVFGALAGAVHHATGSGFEVELSSGERLGADLVLSAVGLHPNNTLAEAAGLRVERGVVINRQLQTSDGHIYALGDCAEVDGLFLPFVMPIMHAARALAQVLAGNAASLAYPAMPVLVKTPACPTVVSSPAVGALGEWQVNVTEEGVDARFINGQGQLLGFALCGAATKERQSLLPQLPPVLA</sequence>
<evidence type="ECO:0000256" key="3">
    <source>
        <dbReference type="ARBA" id="ARBA00006442"/>
    </source>
</evidence>
<keyword evidence="6" id="KW-0274">FAD</keyword>
<dbReference type="InterPro" id="IPR050260">
    <property type="entry name" value="FAD-bd_OxRdtase"/>
</dbReference>
<evidence type="ECO:0000256" key="4">
    <source>
        <dbReference type="ARBA" id="ARBA00022490"/>
    </source>
</evidence>
<proteinExistence type="inferred from homology"/>
<evidence type="ECO:0000259" key="10">
    <source>
        <dbReference type="Pfam" id="PF18113"/>
    </source>
</evidence>
<dbReference type="Pfam" id="PF18113">
    <property type="entry name" value="Rbx_binding"/>
    <property type="match status" value="1"/>
</dbReference>
<keyword evidence="8" id="KW-0520">NAD</keyword>
<dbReference type="Pfam" id="PF07992">
    <property type="entry name" value="Pyr_redox_2"/>
    <property type="match status" value="1"/>
</dbReference>
<evidence type="ECO:0000256" key="1">
    <source>
        <dbReference type="ARBA" id="ARBA00001974"/>
    </source>
</evidence>
<dbReference type="InterPro" id="IPR023753">
    <property type="entry name" value="FAD/NAD-binding_dom"/>
</dbReference>
<reference evidence="12" key="1">
    <citation type="journal article" date="2019" name="Int. J. Syst. Evol. Microbiol.">
        <title>The Global Catalogue of Microorganisms (GCM) 10K type strain sequencing project: providing services to taxonomists for standard genome sequencing and annotation.</title>
        <authorList>
            <consortium name="The Broad Institute Genomics Platform"/>
            <consortium name="The Broad Institute Genome Sequencing Center for Infectious Disease"/>
            <person name="Wu L."/>
            <person name="Ma J."/>
        </authorList>
    </citation>
    <scope>NUCLEOTIDE SEQUENCE [LARGE SCALE GENOMIC DNA]</scope>
    <source>
        <strain evidence="12">CGMCC 1.8860</strain>
    </source>
</reference>
<keyword evidence="4" id="KW-0963">Cytoplasm</keyword>
<evidence type="ECO:0000313" key="11">
    <source>
        <dbReference type="EMBL" id="GGP27542.1"/>
    </source>
</evidence>
<gene>
    <name evidence="11" type="primary">alkT</name>
    <name evidence="11" type="ORF">GCM10010971_33610</name>
</gene>
<dbReference type="SUPFAM" id="SSF51905">
    <property type="entry name" value="FAD/NAD(P)-binding domain"/>
    <property type="match status" value="2"/>
</dbReference>
<feature type="domain" description="Rubredoxin binding" evidence="10">
    <location>
        <begin position="310"/>
        <end position="379"/>
    </location>
</feature>
<dbReference type="PRINTS" id="PR00368">
    <property type="entry name" value="FADPNR"/>
</dbReference>
<dbReference type="RefSeq" id="WP_188696625.1">
    <property type="nucleotide sequence ID" value="NZ_BMLY01000006.1"/>
</dbReference>
<protein>
    <submittedName>
        <fullName evidence="11">Rubredoxin-NAD(+) reductase</fullName>
    </submittedName>
</protein>
<dbReference type="Proteomes" id="UP000621859">
    <property type="component" value="Unassembled WGS sequence"/>
</dbReference>
<comment type="similarity">
    <text evidence="3">Belongs to the FAD-dependent oxidoreductase family.</text>
</comment>
<dbReference type="PRINTS" id="PR00411">
    <property type="entry name" value="PNDRDTASEI"/>
</dbReference>
<feature type="domain" description="FAD/NAD(P)-binding" evidence="9">
    <location>
        <begin position="5"/>
        <end position="297"/>
    </location>
</feature>
<evidence type="ECO:0000256" key="6">
    <source>
        <dbReference type="ARBA" id="ARBA00022827"/>
    </source>
</evidence>
<evidence type="ECO:0000313" key="12">
    <source>
        <dbReference type="Proteomes" id="UP000621859"/>
    </source>
</evidence>
<evidence type="ECO:0000256" key="5">
    <source>
        <dbReference type="ARBA" id="ARBA00022630"/>
    </source>
</evidence>
<evidence type="ECO:0000256" key="8">
    <source>
        <dbReference type="ARBA" id="ARBA00023027"/>
    </source>
</evidence>
<keyword evidence="7" id="KW-0560">Oxidoreductase</keyword>
<dbReference type="PANTHER" id="PTHR43429:SF3">
    <property type="entry name" value="NITRITE REDUCTASE [NAD(P)H]"/>
    <property type="match status" value="1"/>
</dbReference>
<dbReference type="EMBL" id="BMLY01000006">
    <property type="protein sequence ID" value="GGP27542.1"/>
    <property type="molecule type" value="Genomic_DNA"/>
</dbReference>
<keyword evidence="12" id="KW-1185">Reference proteome</keyword>
<dbReference type="PANTHER" id="PTHR43429">
    <property type="entry name" value="PYRIDINE NUCLEOTIDE-DISULFIDE OXIDOREDUCTASE DOMAIN-CONTAINING"/>
    <property type="match status" value="1"/>
</dbReference>
<evidence type="ECO:0000256" key="2">
    <source>
        <dbReference type="ARBA" id="ARBA00004496"/>
    </source>
</evidence>
<comment type="subcellular location">
    <subcellularLocation>
        <location evidence="2">Cytoplasm</location>
    </subcellularLocation>
</comment>
<evidence type="ECO:0000259" key="9">
    <source>
        <dbReference type="Pfam" id="PF07992"/>
    </source>
</evidence>
<keyword evidence="5" id="KW-0285">Flavoprotein</keyword>